<keyword evidence="2" id="KW-1185">Reference proteome</keyword>
<proteinExistence type="predicted"/>
<accession>A0ABP6DGI8</accession>
<dbReference type="Gene3D" id="3.40.50.150">
    <property type="entry name" value="Vaccinia Virus protein VP39"/>
    <property type="match status" value="1"/>
</dbReference>
<gene>
    <name evidence="1" type="ORF">GCM10009864_00440</name>
</gene>
<dbReference type="Proteomes" id="UP001500994">
    <property type="component" value="Unassembled WGS sequence"/>
</dbReference>
<reference evidence="2" key="1">
    <citation type="journal article" date="2019" name="Int. J. Syst. Evol. Microbiol.">
        <title>The Global Catalogue of Microorganisms (GCM) 10K type strain sequencing project: providing services to taxonomists for standard genome sequencing and annotation.</title>
        <authorList>
            <consortium name="The Broad Institute Genomics Platform"/>
            <consortium name="The Broad Institute Genome Sequencing Center for Infectious Disease"/>
            <person name="Wu L."/>
            <person name="Ma J."/>
        </authorList>
    </citation>
    <scope>NUCLEOTIDE SEQUENCE [LARGE SCALE GENOMIC DNA]</scope>
    <source>
        <strain evidence="2">JCM 16374</strain>
    </source>
</reference>
<evidence type="ECO:0000313" key="1">
    <source>
        <dbReference type="EMBL" id="GAA2643027.1"/>
    </source>
</evidence>
<dbReference type="RefSeq" id="WP_344572748.1">
    <property type="nucleotide sequence ID" value="NZ_BAAARK010000001.1"/>
</dbReference>
<evidence type="ECO:0008006" key="3">
    <source>
        <dbReference type="Google" id="ProtNLM"/>
    </source>
</evidence>
<name>A0ABP6DGI8_9ACTN</name>
<dbReference type="Pfam" id="PF01135">
    <property type="entry name" value="PCMT"/>
    <property type="match status" value="1"/>
</dbReference>
<sequence>MLGVCDGAPYDRIVVTCSLNHVPEALLEQTRPGGTILTPWSRPWCNYGLLHLTVHDDGSAQGRFHP</sequence>
<evidence type="ECO:0000313" key="2">
    <source>
        <dbReference type="Proteomes" id="UP001500994"/>
    </source>
</evidence>
<dbReference type="SUPFAM" id="SSF53335">
    <property type="entry name" value="S-adenosyl-L-methionine-dependent methyltransferases"/>
    <property type="match status" value="1"/>
</dbReference>
<protein>
    <recommendedName>
        <fullName evidence="3">Protein-L-isoaspartate O-methyltransferase</fullName>
    </recommendedName>
</protein>
<dbReference type="InterPro" id="IPR029063">
    <property type="entry name" value="SAM-dependent_MTases_sf"/>
</dbReference>
<dbReference type="EMBL" id="BAAARK010000001">
    <property type="protein sequence ID" value="GAA2643027.1"/>
    <property type="molecule type" value="Genomic_DNA"/>
</dbReference>
<organism evidence="1 2">
    <name type="scientific">Streptomyces lunalinharesii</name>
    <dbReference type="NCBI Taxonomy" id="333384"/>
    <lineage>
        <taxon>Bacteria</taxon>
        <taxon>Bacillati</taxon>
        <taxon>Actinomycetota</taxon>
        <taxon>Actinomycetes</taxon>
        <taxon>Kitasatosporales</taxon>
        <taxon>Streptomycetaceae</taxon>
        <taxon>Streptomyces</taxon>
    </lineage>
</organism>
<comment type="caution">
    <text evidence="1">The sequence shown here is derived from an EMBL/GenBank/DDBJ whole genome shotgun (WGS) entry which is preliminary data.</text>
</comment>